<dbReference type="Gene3D" id="3.50.50.60">
    <property type="entry name" value="FAD/NAD(P)-binding domain"/>
    <property type="match status" value="1"/>
</dbReference>
<proteinExistence type="predicted"/>
<dbReference type="AlphaFoldDB" id="A0A0J9WC42"/>
<reference evidence="2" key="2">
    <citation type="journal article" date="2010" name="Nature">
        <title>Comparative genomics reveals mobile pathogenicity chromosomes in Fusarium.</title>
        <authorList>
            <person name="Ma L.J."/>
            <person name="van der Does H.C."/>
            <person name="Borkovich K.A."/>
            <person name="Coleman J.J."/>
            <person name="Daboussi M.J."/>
            <person name="Di Pietro A."/>
            <person name="Dufresne M."/>
            <person name="Freitag M."/>
            <person name="Grabherr M."/>
            <person name="Henrissat B."/>
            <person name="Houterman P.M."/>
            <person name="Kang S."/>
            <person name="Shim W.B."/>
            <person name="Woloshuk C."/>
            <person name="Xie X."/>
            <person name="Xu J.R."/>
            <person name="Antoniw J."/>
            <person name="Baker S.E."/>
            <person name="Bluhm B.H."/>
            <person name="Breakspear A."/>
            <person name="Brown D.W."/>
            <person name="Butchko R.A."/>
            <person name="Chapman S."/>
            <person name="Coulson R."/>
            <person name="Coutinho P.M."/>
            <person name="Danchin E.G."/>
            <person name="Diener A."/>
            <person name="Gale L.R."/>
            <person name="Gardiner D.M."/>
            <person name="Goff S."/>
            <person name="Hammond-Kosack K.E."/>
            <person name="Hilburn K."/>
            <person name="Hua-Van A."/>
            <person name="Jonkers W."/>
            <person name="Kazan K."/>
            <person name="Kodira C.D."/>
            <person name="Koehrsen M."/>
            <person name="Kumar L."/>
            <person name="Lee Y.H."/>
            <person name="Li L."/>
            <person name="Manners J.M."/>
            <person name="Miranda-Saavedra D."/>
            <person name="Mukherjee M."/>
            <person name="Park G."/>
            <person name="Park J."/>
            <person name="Park S.Y."/>
            <person name="Proctor R.H."/>
            <person name="Regev A."/>
            <person name="Ruiz-Roldan M.C."/>
            <person name="Sain D."/>
            <person name="Sakthikumar S."/>
            <person name="Sykes S."/>
            <person name="Schwartz D.C."/>
            <person name="Turgeon B.G."/>
            <person name="Wapinski I."/>
            <person name="Yoder O."/>
            <person name="Young S."/>
            <person name="Zeng Q."/>
            <person name="Zhou S."/>
            <person name="Galagan J."/>
            <person name="Cuomo C.A."/>
            <person name="Kistler H.C."/>
            <person name="Rep M."/>
        </authorList>
    </citation>
    <scope>NUCLEOTIDE SEQUENCE [LARGE SCALE GENOMIC DNA]</scope>
    <source>
        <strain evidence="2">4287</strain>
    </source>
</reference>
<reference evidence="2" key="1">
    <citation type="submission" date="2007-04" db="EMBL/GenBank/DDBJ databases">
        <authorList>
            <consortium name="The Broad Institute Genome Sequencing Platform"/>
            <person name="Birren B."/>
            <person name="Lander E."/>
            <person name="Galagan J."/>
            <person name="Nusbaum C."/>
            <person name="Devon K."/>
            <person name="Ma L.-J."/>
            <person name="Jaffe D."/>
            <person name="Butler J."/>
            <person name="Alvarez P."/>
            <person name="Gnerre S."/>
            <person name="Grabherr M."/>
            <person name="Kleber M."/>
            <person name="Mauceli E."/>
            <person name="Brockman W."/>
            <person name="MacCallum I.A."/>
            <person name="Young S."/>
            <person name="LaButti K."/>
            <person name="DeCaprio D."/>
            <person name="Crawford M."/>
            <person name="Koehrsen M."/>
            <person name="Engels R."/>
            <person name="Montgomery P."/>
            <person name="Pearson M."/>
            <person name="Howarth C."/>
            <person name="Larson L."/>
            <person name="White J."/>
            <person name="O'Leary S."/>
            <person name="Kodira C."/>
            <person name="Zeng Q."/>
            <person name="Yandava C."/>
            <person name="Alvarado L."/>
            <person name="Kistler C."/>
            <person name="Shim W.-B."/>
            <person name="Kang S."/>
            <person name="Woloshuk C."/>
        </authorList>
    </citation>
    <scope>NUCLEOTIDE SEQUENCE</scope>
    <source>
        <strain evidence="2">4287</strain>
    </source>
</reference>
<dbReference type="GO" id="GO:0005737">
    <property type="term" value="C:cytoplasm"/>
    <property type="evidence" value="ECO:0007669"/>
    <property type="project" value="TreeGrafter"/>
</dbReference>
<name>A0A0J9WC42_FUSO4</name>
<dbReference type="PANTHER" id="PTHR13847:SF260">
    <property type="entry name" value="FAD DEPENDENT OXIDOREDUCTASE DOMAIN-CONTAINING PROTEIN"/>
    <property type="match status" value="1"/>
</dbReference>
<evidence type="ECO:0000313" key="2">
    <source>
        <dbReference type="EMBL" id="KNB20101.1"/>
    </source>
</evidence>
<organism evidence="2 3">
    <name type="scientific">Fusarium oxysporum f. sp. lycopersici (strain 4287 / CBS 123668 / FGSC 9935 / NRRL 34936)</name>
    <name type="common">Fusarium vascular wilt of tomato</name>
    <dbReference type="NCBI Taxonomy" id="426428"/>
    <lineage>
        <taxon>Eukaryota</taxon>
        <taxon>Fungi</taxon>
        <taxon>Dikarya</taxon>
        <taxon>Ascomycota</taxon>
        <taxon>Pezizomycotina</taxon>
        <taxon>Sordariomycetes</taxon>
        <taxon>Hypocreomycetidae</taxon>
        <taxon>Hypocreales</taxon>
        <taxon>Nectriaceae</taxon>
        <taxon>Fusarium</taxon>
        <taxon>Fusarium oxysporum species complex</taxon>
    </lineage>
</organism>
<dbReference type="Gene3D" id="3.30.9.10">
    <property type="entry name" value="D-Amino Acid Oxidase, subunit A, domain 2"/>
    <property type="match status" value="1"/>
</dbReference>
<gene>
    <name evidence="2" type="ORF">FOXG_17216</name>
</gene>
<dbReference type="VEuPathDB" id="FungiDB:FOXG_17216"/>
<accession>A0A0J9WC42</accession>
<dbReference type="Pfam" id="PF01266">
    <property type="entry name" value="DAO"/>
    <property type="match status" value="1"/>
</dbReference>
<dbReference type="PANTHER" id="PTHR13847">
    <property type="entry name" value="SARCOSINE DEHYDROGENASE-RELATED"/>
    <property type="match status" value="1"/>
</dbReference>
<dbReference type="SUPFAM" id="SSF51905">
    <property type="entry name" value="FAD/NAD(P)-binding domain"/>
    <property type="match status" value="1"/>
</dbReference>
<evidence type="ECO:0000259" key="1">
    <source>
        <dbReference type="Pfam" id="PF01266"/>
    </source>
</evidence>
<protein>
    <recommendedName>
        <fullName evidence="1">FAD dependent oxidoreductase domain-containing protein</fullName>
    </recommendedName>
</protein>
<evidence type="ECO:0000313" key="3">
    <source>
        <dbReference type="Proteomes" id="UP000009097"/>
    </source>
</evidence>
<dbReference type="Proteomes" id="UP000009097">
    <property type="component" value="Unassembled WGS sequence"/>
</dbReference>
<sequence length="481" mass="52446">MTTGWLNKEQFLSQLQENDTSSQQSAPCPSDYAQGQSYWIDEYAIDFEDQCRTAQLPSEVDVVVIGTGISAAACLYAIANQKPELKIAAVEARGICTGATGRNGGHICRAEGTELRALVEEVGQEEAVRLSHLGTRNRDLMLEAVEKIGAADQVDLNLTGTRVVFASDEERQTYLAELDYAQKMGISLEGRFITAEDLSKDSNICLEKARYGAAALDKSGTIYPRKFVAALLRDATKRIPNLTIHPYNPVRSVSKSNTSGSRPLYIVKTDKGPIKCLAVVHATNAYASYLIPSLKGPQGVLGCKAECIAIPPNISASDVGKAPSGLRGGLGFNEFWHYLIQRPSNGPFIYGYAGIEKVGDYDDSDTLPKGADGSPAGHSVMGEFLESAFPQSFKSIKWDQHVSHRWTGIQGFTQTGASLVGRHSKESPGEFISVGHNGEGMGRCFASSTVMTDRLLHYLDRKDENSWSPPDWFPRSFLYNI</sequence>
<dbReference type="EMBL" id="DS231740">
    <property type="protein sequence ID" value="KNB20101.1"/>
    <property type="molecule type" value="Genomic_DNA"/>
</dbReference>
<dbReference type="KEGG" id="fox:FOXG_17216"/>
<dbReference type="OrthoDB" id="429143at2759"/>
<dbReference type="InterPro" id="IPR006076">
    <property type="entry name" value="FAD-dep_OxRdtase"/>
</dbReference>
<dbReference type="InterPro" id="IPR036188">
    <property type="entry name" value="FAD/NAD-bd_sf"/>
</dbReference>
<dbReference type="GeneID" id="28958007"/>
<feature type="domain" description="FAD dependent oxidoreductase" evidence="1">
    <location>
        <begin position="61"/>
        <end position="453"/>
    </location>
</feature>
<dbReference type="RefSeq" id="XP_018258146.1">
    <property type="nucleotide sequence ID" value="XM_018397234.1"/>
</dbReference>